<comment type="caution">
    <text evidence="2">The sequence shown here is derived from an EMBL/GenBank/DDBJ whole genome shotgun (WGS) entry which is preliminary data.</text>
</comment>
<evidence type="ECO:0000313" key="3">
    <source>
        <dbReference type="Proteomes" id="UP001497623"/>
    </source>
</evidence>
<evidence type="ECO:0000313" key="2">
    <source>
        <dbReference type="EMBL" id="CAL4060561.1"/>
    </source>
</evidence>
<reference evidence="2 3" key="1">
    <citation type="submission" date="2024-05" db="EMBL/GenBank/DDBJ databases">
        <authorList>
            <person name="Wallberg A."/>
        </authorList>
    </citation>
    <scope>NUCLEOTIDE SEQUENCE [LARGE SCALE GENOMIC DNA]</scope>
</reference>
<keyword evidence="1" id="KW-0175">Coiled coil</keyword>
<name>A0AAV2PNA3_MEGNR</name>
<dbReference type="AlphaFoldDB" id="A0AAV2PNA3"/>
<sequence>MRSLEQSGSLGELGVSPDGVCMKTGNQRLLDSLSDGAVPPSPSLGHHPAAAGQPYSCVVVPHVLPHTAASASAAAAAAAAAATAFASPCSPPPFPQGVLPPPLGTPPSPYYGGGRSSCSCGASSASSPGACRVHERVFTCPGAPPPVTCGVEERLGSFGSGGGLGGVRGYSDGELAVPCNDDQEVWHPRDDTSEEIKEESVKELLLSLQKQVSIMSLNLSAKIDDIQCHQHTDTSTALNAIRSQLQELTKSVESCQSEVVEVRRDMVTIKHEIDTLQAAKEEIEELRDAVDR</sequence>
<evidence type="ECO:0000256" key="1">
    <source>
        <dbReference type="SAM" id="Coils"/>
    </source>
</evidence>
<proteinExistence type="predicted"/>
<keyword evidence="3" id="KW-1185">Reference proteome</keyword>
<dbReference type="EMBL" id="CAXKWB010000392">
    <property type="protein sequence ID" value="CAL4060561.1"/>
    <property type="molecule type" value="Genomic_DNA"/>
</dbReference>
<protein>
    <submittedName>
        <fullName evidence="2">Uncharacterized protein</fullName>
    </submittedName>
</protein>
<dbReference type="Proteomes" id="UP001497623">
    <property type="component" value="Unassembled WGS sequence"/>
</dbReference>
<organism evidence="2 3">
    <name type="scientific">Meganyctiphanes norvegica</name>
    <name type="common">Northern krill</name>
    <name type="synonym">Thysanopoda norvegica</name>
    <dbReference type="NCBI Taxonomy" id="48144"/>
    <lineage>
        <taxon>Eukaryota</taxon>
        <taxon>Metazoa</taxon>
        <taxon>Ecdysozoa</taxon>
        <taxon>Arthropoda</taxon>
        <taxon>Crustacea</taxon>
        <taxon>Multicrustacea</taxon>
        <taxon>Malacostraca</taxon>
        <taxon>Eumalacostraca</taxon>
        <taxon>Eucarida</taxon>
        <taxon>Euphausiacea</taxon>
        <taxon>Euphausiidae</taxon>
        <taxon>Meganyctiphanes</taxon>
    </lineage>
</organism>
<gene>
    <name evidence="2" type="ORF">MNOR_LOCUS1465</name>
</gene>
<feature type="non-terminal residue" evidence="2">
    <location>
        <position position="292"/>
    </location>
</feature>
<feature type="coiled-coil region" evidence="1">
    <location>
        <begin position="238"/>
        <end position="289"/>
    </location>
</feature>
<accession>A0AAV2PNA3</accession>